<proteinExistence type="predicted"/>
<keyword evidence="1" id="KW-1133">Transmembrane helix</keyword>
<feature type="transmembrane region" description="Helical" evidence="1">
    <location>
        <begin position="29"/>
        <end position="52"/>
    </location>
</feature>
<keyword evidence="1" id="KW-0812">Transmembrane</keyword>
<dbReference type="InterPro" id="IPR025557">
    <property type="entry name" value="DUF4282"/>
</dbReference>
<keyword evidence="1" id="KW-0472">Membrane</keyword>
<sequence length="69" mass="7854">MSLIFGWLVPAFSMMGTDAAPFGILWLLFGWIFPVIQLVLFRVVLELFIATIRTVQNTAGTRQEIQVLR</sequence>
<evidence type="ECO:0000313" key="2">
    <source>
        <dbReference type="EMBL" id="WGH92462.1"/>
    </source>
</evidence>
<evidence type="ECO:0000256" key="1">
    <source>
        <dbReference type="SAM" id="Phobius"/>
    </source>
</evidence>
<keyword evidence="3" id="KW-1185">Reference proteome</keyword>
<accession>A0AAJ6AI51</accession>
<dbReference type="Proteomes" id="UP001224674">
    <property type="component" value="Chromosome"/>
</dbReference>
<gene>
    <name evidence="2" type="ORF">QDX21_09055</name>
</gene>
<dbReference type="Pfam" id="PF14110">
    <property type="entry name" value="DUF4282"/>
    <property type="match status" value="1"/>
</dbReference>
<evidence type="ECO:0000313" key="3">
    <source>
        <dbReference type="Proteomes" id="UP001224674"/>
    </source>
</evidence>
<dbReference type="RefSeq" id="WP_158278488.1">
    <property type="nucleotide sequence ID" value="NZ_CP122566.1"/>
</dbReference>
<name>A0AAJ6AI51_9MICC</name>
<organism evidence="2 3">
    <name type="scientific">Auritidibacter ignavus</name>
    <dbReference type="NCBI Taxonomy" id="678932"/>
    <lineage>
        <taxon>Bacteria</taxon>
        <taxon>Bacillati</taxon>
        <taxon>Actinomycetota</taxon>
        <taxon>Actinomycetes</taxon>
        <taxon>Micrococcales</taxon>
        <taxon>Micrococcaceae</taxon>
        <taxon>Auritidibacter</taxon>
    </lineage>
</organism>
<dbReference type="EMBL" id="CP122566">
    <property type="protein sequence ID" value="WGH92462.1"/>
    <property type="molecule type" value="Genomic_DNA"/>
</dbReference>
<reference evidence="2 3" key="1">
    <citation type="submission" date="2023-03" db="EMBL/GenBank/DDBJ databases">
        <title>Complete genome sequences of several Auritidibacter ignavus strains isolated from ear infections.</title>
        <authorList>
            <person name="Baehr T."/>
            <person name="Baumhoegger A.M."/>
        </authorList>
    </citation>
    <scope>NUCLEOTIDE SEQUENCE [LARGE SCALE GENOMIC DNA]</scope>
    <source>
        <strain evidence="2 3">BABAE-6</strain>
    </source>
</reference>
<dbReference type="AlphaFoldDB" id="A0AAJ6AI51"/>
<protein>
    <submittedName>
        <fullName evidence="2">DUF4282 domain-containing protein</fullName>
    </submittedName>
</protein>